<evidence type="ECO:0000313" key="2">
    <source>
        <dbReference type="Proteomes" id="UP000079169"/>
    </source>
</evidence>
<feature type="compositionally biased region" description="Polar residues" evidence="1">
    <location>
        <begin position="113"/>
        <end position="128"/>
    </location>
</feature>
<dbReference type="RefSeq" id="XP_017298460.1">
    <property type="nucleotide sequence ID" value="XM_017442971.1"/>
</dbReference>
<reference evidence="3" key="1">
    <citation type="submission" date="2025-08" db="UniProtKB">
        <authorList>
            <consortium name="RefSeq"/>
        </authorList>
    </citation>
    <scope>IDENTIFICATION</scope>
</reference>
<keyword evidence="2" id="KW-1185">Reference proteome</keyword>
<feature type="region of interest" description="Disordered" evidence="1">
    <location>
        <begin position="191"/>
        <end position="216"/>
    </location>
</feature>
<dbReference type="AlphaFoldDB" id="A0A1S4E8F5"/>
<feature type="region of interest" description="Disordered" evidence="1">
    <location>
        <begin position="109"/>
        <end position="137"/>
    </location>
</feature>
<protein>
    <submittedName>
        <fullName evidence="3">TBC1 domain family member 5 homolog A-like</fullName>
    </submittedName>
</protein>
<dbReference type="GeneID" id="103506709"/>
<dbReference type="PaxDb" id="121845-A0A1S4E8F5"/>
<organism evidence="2 3">
    <name type="scientific">Diaphorina citri</name>
    <name type="common">Asian citrus psyllid</name>
    <dbReference type="NCBI Taxonomy" id="121845"/>
    <lineage>
        <taxon>Eukaryota</taxon>
        <taxon>Metazoa</taxon>
        <taxon>Ecdysozoa</taxon>
        <taxon>Arthropoda</taxon>
        <taxon>Hexapoda</taxon>
        <taxon>Insecta</taxon>
        <taxon>Pterygota</taxon>
        <taxon>Neoptera</taxon>
        <taxon>Paraneoptera</taxon>
        <taxon>Hemiptera</taxon>
        <taxon>Sternorrhyncha</taxon>
        <taxon>Psylloidea</taxon>
        <taxon>Psyllidae</taxon>
        <taxon>Diaphorininae</taxon>
        <taxon>Diaphorina</taxon>
    </lineage>
</organism>
<name>A0A1S4E8F5_DIACI</name>
<feature type="compositionally biased region" description="Polar residues" evidence="1">
    <location>
        <begin position="195"/>
        <end position="210"/>
    </location>
</feature>
<sequence length="289" mass="33240">MTQNKDIKQEYGRKIPLETDDGNIVKVLEKNSNTGNWEVQFYKVNANNTSLNSEDIDLPRRSDVLISDYDGYDNIDSDGEEQYEYDYRAKNSSVVEDLGKLPLTLNPKKLSDEPNQLNEISNNMNSSGRNKRDGSYNVEELEQSDVLISDYDGYDNIDSDGEEQYEYDYRAKNSSVVEDLGKLPLTLNPKKLSDEPNQLNEISNNMNSSGRNKRDGSYNVEELEQLNNSYEKMKESNSSVLSEIKDITQNNTENNNGTNSNVNYLDDFLKLTDKVRKYYDEKKETIRTK</sequence>
<evidence type="ECO:0000256" key="1">
    <source>
        <dbReference type="SAM" id="MobiDB-lite"/>
    </source>
</evidence>
<accession>A0A1S4E8F5</accession>
<dbReference type="Proteomes" id="UP000079169">
    <property type="component" value="Unplaced"/>
</dbReference>
<proteinExistence type="predicted"/>
<dbReference type="KEGG" id="dci:103506709"/>
<evidence type="ECO:0000313" key="3">
    <source>
        <dbReference type="RefSeq" id="XP_017298460.1"/>
    </source>
</evidence>
<gene>
    <name evidence="3" type="primary">LOC103506709</name>
</gene>